<feature type="region of interest" description="Disordered" evidence="7">
    <location>
        <begin position="1"/>
        <end position="75"/>
    </location>
</feature>
<sequence>MDLERPSTSSTGDFLSRTSYSPVPDTTSSSSGSSYSIIGTGYNTNTNRYSQSSASTTPRQPLGESTGNSQASSYYSQNASSLSSVLCNQHPLPTTSTSSIPTPSYTSIGLSGPSAPGIIPTHTSHNGMGYDLTAPSTLTPSSSGASYLPTTALSYNQLSYGPASLRHRRDATRYMRLRRAATGGGVLPYINPIYHSPQFQQYRHKQESREDKEGQKWTDNLEDWFLDAILLMPHMGRRKYTLNSMPHGRNMLIMEYLWIAYCRSLKPDEVPDSNLRRGRKQVSSHIQVLKNFFVSHRCFHFFFPASEKEKTPSSSDKAELESFKNNPVLTALCEGRLPDVRPNYKYFEQLLQSDNLVAVRPKTVWVYISNSDVRMDENENAYTLSGAMLDPTLFPHLKENLKPDREYDAHLGPRSPNGTRRNTILHEYMKSVEQTTSVSTRALADRLEEFPDLSDRFNACTEQEESLNTSNPIHHCEMLHLRSVIELPRPEAVLPAGSGLSCITEVIVTRPEFQSHTWKCVTLLQRPSKLCAEGEECVERIVNSVGTQFTHRPGCEGSLTGAVGVCDCATTRRSQDIKAPFPVHQWVSILSRAAKYVDTEAGDNDGEARRRGQNKESEAARLLRQVCMLQEIISQDPAGPVGPKGSPSWTRRALLVWTFENTVHLDENKKKVVAETPGTSWRFMTLLDPMSQYHQQQVYITNAQAAANAVASANSLRQGGMLPASSASSPAMSSSLLSSSSGHPPLMSDGYGNTWDSASSNASRYHYTQQGQSSLSSSCNGPSAHGFGGLDFGLATPPPSASSMSYVNTFDSTLSMPTSNGPATTASYSLPQHHDMNNVSFMSNSTMPTGVGDTFLSTVTFGDALDDVGSYKERAPECDPALSWDDATVAGSIPGLDNTWYSHHESHTGSSQADNQQYHQQSHAPTPAETGQANYFTSQAAVDINMTVVTTEDCKDNQSQQLWADPTVAPTPDTGEYSGWTPKKEDGIDSKSWLHMPLSSPPKLDFSLSPLKAAVRAQSPPQGSYAGSDDPNSDAYALQALSQLGGRSRQGQGQDVYQQRPAPQESDPAWVMVQPHAGA</sequence>
<comment type="similarity">
    <text evidence="2">Belongs to the TEC1 family.</text>
</comment>
<dbReference type="PANTHER" id="PTHR11834">
    <property type="entry name" value="TRANSCRIPTIONAL ENHANCER FACTOR TEF RELATED"/>
    <property type="match status" value="1"/>
</dbReference>
<keyword evidence="4" id="KW-0804">Transcription</keyword>
<evidence type="ECO:0000256" key="2">
    <source>
        <dbReference type="ARBA" id="ARBA00008421"/>
    </source>
</evidence>
<reference evidence="9" key="1">
    <citation type="submission" date="2022-07" db="EMBL/GenBank/DDBJ databases">
        <title>Draft genome sequence of Zalerion maritima ATCC 34329, a (micro)plastics degrading marine fungus.</title>
        <authorList>
            <person name="Paco A."/>
            <person name="Goncalves M.F.M."/>
            <person name="Rocha-Santos T.A.P."/>
            <person name="Alves A."/>
        </authorList>
    </citation>
    <scope>NUCLEOTIDE SEQUENCE</scope>
    <source>
        <strain evidence="9">ATCC 34329</strain>
    </source>
</reference>
<keyword evidence="10" id="KW-1185">Reference proteome</keyword>
<keyword evidence="5" id="KW-0539">Nucleus</keyword>
<feature type="DNA-binding region" description="TEA" evidence="6">
    <location>
        <begin position="210"/>
        <end position="296"/>
    </location>
</feature>
<organism evidence="9 10">
    <name type="scientific">Zalerion maritima</name>
    <dbReference type="NCBI Taxonomy" id="339359"/>
    <lineage>
        <taxon>Eukaryota</taxon>
        <taxon>Fungi</taxon>
        <taxon>Dikarya</taxon>
        <taxon>Ascomycota</taxon>
        <taxon>Pezizomycotina</taxon>
        <taxon>Sordariomycetes</taxon>
        <taxon>Lulworthiomycetidae</taxon>
        <taxon>Lulworthiales</taxon>
        <taxon>Lulworthiaceae</taxon>
        <taxon>Zalerion</taxon>
    </lineage>
</organism>
<feature type="compositionally biased region" description="Polar residues" evidence="7">
    <location>
        <begin position="1"/>
        <end position="25"/>
    </location>
</feature>
<feature type="compositionally biased region" description="Low complexity" evidence="7">
    <location>
        <begin position="26"/>
        <end position="42"/>
    </location>
</feature>
<dbReference type="Pfam" id="PF01285">
    <property type="entry name" value="TEA"/>
    <property type="match status" value="1"/>
</dbReference>
<evidence type="ECO:0000256" key="6">
    <source>
        <dbReference type="PROSITE-ProRule" id="PRU00505"/>
    </source>
</evidence>
<feature type="region of interest" description="Disordered" evidence="7">
    <location>
        <begin position="1014"/>
        <end position="1079"/>
    </location>
</feature>
<feature type="domain" description="TEA" evidence="8">
    <location>
        <begin position="210"/>
        <end position="296"/>
    </location>
</feature>
<accession>A0AAD5RTV1</accession>
<dbReference type="Proteomes" id="UP001201980">
    <property type="component" value="Unassembled WGS sequence"/>
</dbReference>
<feature type="region of interest" description="Disordered" evidence="7">
    <location>
        <begin position="719"/>
        <end position="743"/>
    </location>
</feature>
<evidence type="ECO:0000256" key="7">
    <source>
        <dbReference type="SAM" id="MobiDB-lite"/>
    </source>
</evidence>
<dbReference type="InterPro" id="IPR050937">
    <property type="entry name" value="TEC1_TEAD_TF"/>
</dbReference>
<keyword evidence="3" id="KW-0805">Transcription regulation</keyword>
<feature type="region of interest" description="Disordered" evidence="7">
    <location>
        <begin position="957"/>
        <end position="985"/>
    </location>
</feature>
<feature type="region of interest" description="Disordered" evidence="7">
    <location>
        <begin position="900"/>
        <end position="930"/>
    </location>
</feature>
<dbReference type="GO" id="GO:0000981">
    <property type="term" value="F:DNA-binding transcription factor activity, RNA polymerase II-specific"/>
    <property type="evidence" value="ECO:0007669"/>
    <property type="project" value="TreeGrafter"/>
</dbReference>
<comment type="caution">
    <text evidence="9">The sequence shown here is derived from an EMBL/GenBank/DDBJ whole genome shotgun (WGS) entry which is preliminary data.</text>
</comment>
<proteinExistence type="inferred from homology"/>
<dbReference type="PANTHER" id="PTHR11834:SF0">
    <property type="entry name" value="PROTEIN SCALLOPED"/>
    <property type="match status" value="1"/>
</dbReference>
<dbReference type="AlphaFoldDB" id="A0AAD5RTV1"/>
<evidence type="ECO:0000259" key="8">
    <source>
        <dbReference type="PROSITE" id="PS51088"/>
    </source>
</evidence>
<evidence type="ECO:0000313" key="9">
    <source>
        <dbReference type="EMBL" id="KAJ2904077.1"/>
    </source>
</evidence>
<dbReference type="SMART" id="SM00426">
    <property type="entry name" value="TEA"/>
    <property type="match status" value="1"/>
</dbReference>
<protein>
    <recommendedName>
        <fullName evidence="8">TEA domain-containing protein</fullName>
    </recommendedName>
</protein>
<evidence type="ECO:0000313" key="10">
    <source>
        <dbReference type="Proteomes" id="UP001201980"/>
    </source>
</evidence>
<feature type="compositionally biased region" description="Low complexity" evidence="7">
    <location>
        <begin position="93"/>
        <end position="108"/>
    </location>
</feature>
<dbReference type="Gene3D" id="6.10.20.40">
    <property type="entry name" value="TEA/ATTS domain"/>
    <property type="match status" value="1"/>
</dbReference>
<dbReference type="InterPro" id="IPR038096">
    <property type="entry name" value="TEA/ATTS_sf"/>
</dbReference>
<feature type="compositionally biased region" description="Low complexity" evidence="7">
    <location>
        <begin position="1041"/>
        <end position="1054"/>
    </location>
</feature>
<comment type="subcellular location">
    <subcellularLocation>
        <location evidence="1">Nucleus</location>
    </subcellularLocation>
</comment>
<dbReference type="PROSITE" id="PS51088">
    <property type="entry name" value="TEA_2"/>
    <property type="match status" value="1"/>
</dbReference>
<dbReference type="GO" id="GO:0005667">
    <property type="term" value="C:transcription regulator complex"/>
    <property type="evidence" value="ECO:0007669"/>
    <property type="project" value="TreeGrafter"/>
</dbReference>
<gene>
    <name evidence="9" type="ORF">MKZ38_008888</name>
</gene>
<feature type="compositionally biased region" description="Polar residues" evidence="7">
    <location>
        <begin position="908"/>
        <end position="930"/>
    </location>
</feature>
<name>A0AAD5RTV1_9PEZI</name>
<dbReference type="EMBL" id="JAKWBI020000063">
    <property type="protein sequence ID" value="KAJ2904077.1"/>
    <property type="molecule type" value="Genomic_DNA"/>
</dbReference>
<feature type="region of interest" description="Disordered" evidence="7">
    <location>
        <begin position="93"/>
        <end position="112"/>
    </location>
</feature>
<dbReference type="GO" id="GO:0000978">
    <property type="term" value="F:RNA polymerase II cis-regulatory region sequence-specific DNA binding"/>
    <property type="evidence" value="ECO:0007669"/>
    <property type="project" value="TreeGrafter"/>
</dbReference>
<dbReference type="GO" id="GO:0005634">
    <property type="term" value="C:nucleus"/>
    <property type="evidence" value="ECO:0007669"/>
    <property type="project" value="UniProtKB-SubCell"/>
</dbReference>
<feature type="compositionally biased region" description="Polar residues" evidence="7">
    <location>
        <begin position="43"/>
        <end position="67"/>
    </location>
</feature>
<evidence type="ECO:0000256" key="4">
    <source>
        <dbReference type="ARBA" id="ARBA00023163"/>
    </source>
</evidence>
<evidence type="ECO:0000256" key="3">
    <source>
        <dbReference type="ARBA" id="ARBA00023015"/>
    </source>
</evidence>
<evidence type="ECO:0000256" key="5">
    <source>
        <dbReference type="ARBA" id="ARBA00023242"/>
    </source>
</evidence>
<dbReference type="InterPro" id="IPR000818">
    <property type="entry name" value="TEA/ATTS_dom"/>
</dbReference>
<evidence type="ECO:0000256" key="1">
    <source>
        <dbReference type="ARBA" id="ARBA00004123"/>
    </source>
</evidence>